<dbReference type="SMART" id="SM00267">
    <property type="entry name" value="GGDEF"/>
    <property type="match status" value="1"/>
</dbReference>
<dbReference type="Pfam" id="PF00990">
    <property type="entry name" value="GGDEF"/>
    <property type="match status" value="1"/>
</dbReference>
<dbReference type="PROSITE" id="PS50883">
    <property type="entry name" value="EAL"/>
    <property type="match status" value="1"/>
</dbReference>
<dbReference type="InterPro" id="IPR000160">
    <property type="entry name" value="GGDEF_dom"/>
</dbReference>
<dbReference type="EMBL" id="CP136921">
    <property type="protein sequence ID" value="WOO30758.1"/>
    <property type="molecule type" value="Genomic_DNA"/>
</dbReference>
<dbReference type="Pfam" id="PF00563">
    <property type="entry name" value="EAL"/>
    <property type="match status" value="1"/>
</dbReference>
<dbReference type="Gene3D" id="3.20.20.450">
    <property type="entry name" value="EAL domain"/>
    <property type="match status" value="1"/>
</dbReference>
<dbReference type="PANTHER" id="PTHR33121">
    <property type="entry name" value="CYCLIC DI-GMP PHOSPHODIESTERASE PDEF"/>
    <property type="match status" value="1"/>
</dbReference>
<dbReference type="SUPFAM" id="SSF141868">
    <property type="entry name" value="EAL domain-like"/>
    <property type="match status" value="1"/>
</dbReference>
<dbReference type="RefSeq" id="WP_317700254.1">
    <property type="nucleotide sequence ID" value="NZ_CP136921.1"/>
</dbReference>
<feature type="transmembrane region" description="Helical" evidence="1">
    <location>
        <begin position="350"/>
        <end position="372"/>
    </location>
</feature>
<evidence type="ECO:0000259" key="2">
    <source>
        <dbReference type="PROSITE" id="PS50883"/>
    </source>
</evidence>
<feature type="transmembrane region" description="Helical" evidence="1">
    <location>
        <begin position="267"/>
        <end position="284"/>
    </location>
</feature>
<dbReference type="CDD" id="cd01949">
    <property type="entry name" value="GGDEF"/>
    <property type="match status" value="1"/>
</dbReference>
<dbReference type="NCBIfam" id="TIGR00254">
    <property type="entry name" value="GGDEF"/>
    <property type="match status" value="1"/>
</dbReference>
<feature type="transmembrane region" description="Helical" evidence="1">
    <location>
        <begin position="296"/>
        <end position="316"/>
    </location>
</feature>
<sequence length="991" mass="108447">MKPYATPAALPFWSRLHGGLDHVLTWLLIYALPGAVLVLSLWALFTWAPHFAHDDPRPVAMRVLEDAGADLGPAAALAALEAQQPVLLRDTQLKETPFWFDFPVPAPQPDGPAVIEFPSRHLVRLACWGGAQLQPLGEGDLAGHQGRLFDSRSGFGLRLQGLQPGAPVLCRANFVGPARLSVLQWDEASLQTAIQAFEHNAGLLEGGILMLVLFVFLTGLINRNPSYVLFAVWLLINLRMGALSAGWDQRWLGHDMPVAWLLQGRPITLALLYVLTFALFRTLFREELAKCAASGVLIWLQWSCALLLLLSATLSYAQFLPLIWVATVVGSMLLVIILGRIIAITRSPVAAWYGAAIAVMLLSSLYEVVAAAFGLQAWIGSVNSVTAALASSLLATMAIAAQMRQEHQERIHAQAELQHSYEVTPLGLFTLDLEGRFIAANPALHAALGPVVLARGNNHWDQYFASMDWLRMLQSLNRQPAVEFELAGRPHARSPKGRRFLVKASRSGARIEGSLQDVTERSLATERLQFLAHHDPLTQVLNRDGIRAELDWALQSAQTGPALALAYLDLDRFKLINDLFGHYAGDEVLRQVCTRVTALLQPGMHMGRMGGDEFIILMPGLGLAQATALCQGIVDQIGHLPYRVGDRSFHVRGSVGLIEAAPGSSAKDAISTADRACREAKQSSGSHLVVFEHDSRALQEHEAEILLAGQLTASDELQGLYLEMQPIMSLREPERSLNFEVLLRMRDAAGQSVPTPRLITAAENSGRMGMIDRWVLRQTLAWMREQQRQLSHTRFICMNLSGASLNDESFLQDAVQLLQKYADVAPRLCLEITESVALHDLENTRRFIAQVHALGAKVAFDDFGAGYTSFSYLKQLKGDLLKIDGSFIVNMNEHPANLAIVEAIVGLARNLGMKTIAEWAEDSATVQALAEIGVDYVQGFAIARSQAPERILAARSAADFVSDPGLLHSLVLQAWPAPQPPTGLPPGRSAH</sequence>
<evidence type="ECO:0000313" key="5">
    <source>
        <dbReference type="Proteomes" id="UP001303211"/>
    </source>
</evidence>
<keyword evidence="1" id="KW-0812">Transmembrane</keyword>
<dbReference type="InterPro" id="IPR043128">
    <property type="entry name" value="Rev_trsase/Diguanyl_cyclase"/>
</dbReference>
<feature type="transmembrane region" description="Helical" evidence="1">
    <location>
        <begin position="378"/>
        <end position="401"/>
    </location>
</feature>
<dbReference type="InterPro" id="IPR029787">
    <property type="entry name" value="Nucleotide_cyclase"/>
</dbReference>
<organism evidence="4 5">
    <name type="scientific">Diaphorobacter limosus</name>
    <dbReference type="NCBI Taxonomy" id="3036128"/>
    <lineage>
        <taxon>Bacteria</taxon>
        <taxon>Pseudomonadati</taxon>
        <taxon>Pseudomonadota</taxon>
        <taxon>Betaproteobacteria</taxon>
        <taxon>Burkholderiales</taxon>
        <taxon>Comamonadaceae</taxon>
        <taxon>Diaphorobacter</taxon>
    </lineage>
</organism>
<keyword evidence="1" id="KW-1133">Transmembrane helix</keyword>
<evidence type="ECO:0000256" key="1">
    <source>
        <dbReference type="SAM" id="Phobius"/>
    </source>
</evidence>
<dbReference type="Pfam" id="PF07695">
    <property type="entry name" value="7TMR-DISM_7TM"/>
    <property type="match status" value="1"/>
</dbReference>
<feature type="transmembrane region" description="Helical" evidence="1">
    <location>
        <begin position="201"/>
        <end position="220"/>
    </location>
</feature>
<feature type="transmembrane region" description="Helical" evidence="1">
    <location>
        <begin position="23"/>
        <end position="48"/>
    </location>
</feature>
<dbReference type="PROSITE" id="PS50887">
    <property type="entry name" value="GGDEF"/>
    <property type="match status" value="1"/>
</dbReference>
<dbReference type="Proteomes" id="UP001303211">
    <property type="component" value="Chromosome"/>
</dbReference>
<dbReference type="InterPro" id="IPR001633">
    <property type="entry name" value="EAL_dom"/>
</dbReference>
<gene>
    <name evidence="4" type="ORF">P4826_09920</name>
</gene>
<feature type="transmembrane region" description="Helical" evidence="1">
    <location>
        <begin position="322"/>
        <end position="343"/>
    </location>
</feature>
<keyword evidence="5" id="KW-1185">Reference proteome</keyword>
<dbReference type="InterPro" id="IPR035919">
    <property type="entry name" value="EAL_sf"/>
</dbReference>
<name>A0ABZ0IYX4_9BURK</name>
<dbReference type="PANTHER" id="PTHR33121:SF70">
    <property type="entry name" value="SIGNALING PROTEIN YKOW"/>
    <property type="match status" value="1"/>
</dbReference>
<dbReference type="Gene3D" id="3.30.70.270">
    <property type="match status" value="1"/>
</dbReference>
<proteinExistence type="predicted"/>
<dbReference type="InterPro" id="IPR050706">
    <property type="entry name" value="Cyclic-di-GMP_PDE-like"/>
</dbReference>
<keyword evidence="1" id="KW-0472">Membrane</keyword>
<feature type="domain" description="GGDEF" evidence="3">
    <location>
        <begin position="561"/>
        <end position="693"/>
    </location>
</feature>
<reference evidence="4 5" key="1">
    <citation type="submission" date="2023-03" db="EMBL/GenBank/DDBJ databases">
        <title>Diaphorobacter basophil sp. nov., isolated from a sewage-treatment plant.</title>
        <authorList>
            <person name="Yang K."/>
        </authorList>
    </citation>
    <scope>NUCLEOTIDE SEQUENCE [LARGE SCALE GENOMIC DNA]</scope>
    <source>
        <strain evidence="4 5">Y-1</strain>
    </source>
</reference>
<feature type="transmembrane region" description="Helical" evidence="1">
    <location>
        <begin position="227"/>
        <end position="247"/>
    </location>
</feature>
<protein>
    <submittedName>
        <fullName evidence="4">EAL domain-containing protein</fullName>
    </submittedName>
</protein>
<dbReference type="SMART" id="SM00052">
    <property type="entry name" value="EAL"/>
    <property type="match status" value="1"/>
</dbReference>
<evidence type="ECO:0000313" key="4">
    <source>
        <dbReference type="EMBL" id="WOO30758.1"/>
    </source>
</evidence>
<dbReference type="SUPFAM" id="SSF55073">
    <property type="entry name" value="Nucleotide cyclase"/>
    <property type="match status" value="1"/>
</dbReference>
<accession>A0ABZ0IYX4</accession>
<dbReference type="InterPro" id="IPR011623">
    <property type="entry name" value="7TMR_DISM_rcpt_extracell_dom1"/>
</dbReference>
<dbReference type="CDD" id="cd01948">
    <property type="entry name" value="EAL"/>
    <property type="match status" value="1"/>
</dbReference>
<feature type="domain" description="EAL" evidence="2">
    <location>
        <begin position="700"/>
        <end position="959"/>
    </location>
</feature>
<evidence type="ECO:0000259" key="3">
    <source>
        <dbReference type="PROSITE" id="PS50887"/>
    </source>
</evidence>